<dbReference type="PROSITE" id="PS51186">
    <property type="entry name" value="GNAT"/>
    <property type="match status" value="1"/>
</dbReference>
<dbReference type="RefSeq" id="WP_353651125.1">
    <property type="nucleotide sequence ID" value="NZ_CP159218.1"/>
</dbReference>
<dbReference type="EMBL" id="CP159218">
    <property type="protein sequence ID" value="XCG65520.1"/>
    <property type="molecule type" value="Genomic_DNA"/>
</dbReference>
<dbReference type="SUPFAM" id="SSF55729">
    <property type="entry name" value="Acyl-CoA N-acyltransferases (Nat)"/>
    <property type="match status" value="1"/>
</dbReference>
<feature type="domain" description="N-acetyltransferase" evidence="1">
    <location>
        <begin position="129"/>
        <end position="256"/>
    </location>
</feature>
<dbReference type="AlphaFoldDB" id="A0AAU8DV85"/>
<gene>
    <name evidence="2" type="ORF">ABLG96_09705</name>
</gene>
<accession>A0AAU8DV85</accession>
<dbReference type="InterPro" id="IPR016181">
    <property type="entry name" value="Acyl_CoA_acyltransferase"/>
</dbReference>
<evidence type="ECO:0000259" key="1">
    <source>
        <dbReference type="PROSITE" id="PS51186"/>
    </source>
</evidence>
<dbReference type="InterPro" id="IPR000182">
    <property type="entry name" value="GNAT_dom"/>
</dbReference>
<reference evidence="2" key="1">
    <citation type="submission" date="2024-05" db="EMBL/GenBank/DDBJ databases">
        <authorList>
            <person name="Cai S.Y."/>
            <person name="Jin L.M."/>
            <person name="Li H.R."/>
        </authorList>
    </citation>
    <scope>NUCLEOTIDE SEQUENCE</scope>
    <source>
        <strain evidence="2">A5-74</strain>
    </source>
</reference>
<dbReference type="CDD" id="cd04301">
    <property type="entry name" value="NAT_SF"/>
    <property type="match status" value="1"/>
</dbReference>
<evidence type="ECO:0000313" key="2">
    <source>
        <dbReference type="EMBL" id="XCG65520.1"/>
    </source>
</evidence>
<sequence>MPTEQLTVDVLILERICARGWPGIEQWWHGDWLLRAGHGFTGRANSVLVLGHPGAALPTAIQAVRAWYAARKLPPRFQLPTGAVGPALEEIDAELFDRGWQQFDDVVVLVADVRSVHDQLPPPAAGLRVTIDELPDPTWLSLYEYRGKSLPPTAIEVLRAGTSPFFVTLHEGADPVAVARGCVTDGWVGITAVTVPSRFRRRGFGTEVLRAAINRSEVLGAQRVYLQVSRDNSGALALYGGLGFVEHHGYHYQDLP</sequence>
<protein>
    <submittedName>
        <fullName evidence="2">GNAT family N-acetyltransferase</fullName>
    </submittedName>
</protein>
<dbReference type="GO" id="GO:0016747">
    <property type="term" value="F:acyltransferase activity, transferring groups other than amino-acyl groups"/>
    <property type="evidence" value="ECO:0007669"/>
    <property type="project" value="InterPro"/>
</dbReference>
<organism evidence="2">
    <name type="scientific">Nakamurella sp. A5-74</name>
    <dbReference type="NCBI Taxonomy" id="3158264"/>
    <lineage>
        <taxon>Bacteria</taxon>
        <taxon>Bacillati</taxon>
        <taxon>Actinomycetota</taxon>
        <taxon>Actinomycetes</taxon>
        <taxon>Nakamurellales</taxon>
        <taxon>Nakamurellaceae</taxon>
        <taxon>Nakamurella</taxon>
    </lineage>
</organism>
<dbReference type="InterPro" id="IPR056935">
    <property type="entry name" value="Rv0428c-like_C"/>
</dbReference>
<dbReference type="Pfam" id="PF24553">
    <property type="entry name" value="Rv0428c_C"/>
    <property type="match status" value="1"/>
</dbReference>
<dbReference type="Gene3D" id="3.40.630.30">
    <property type="match status" value="1"/>
</dbReference>
<proteinExistence type="predicted"/>
<name>A0AAU8DV85_9ACTN</name>